<dbReference type="SMART" id="SM00609">
    <property type="entry name" value="VIT"/>
    <property type="match status" value="1"/>
</dbReference>
<feature type="compositionally biased region" description="Pro residues" evidence="1">
    <location>
        <begin position="893"/>
        <end position="902"/>
    </location>
</feature>
<dbReference type="Pfam" id="PF08487">
    <property type="entry name" value="VIT"/>
    <property type="match status" value="1"/>
</dbReference>
<dbReference type="Gene3D" id="3.40.50.410">
    <property type="entry name" value="von Willebrand factor, type A domain"/>
    <property type="match status" value="1"/>
</dbReference>
<feature type="region of interest" description="Disordered" evidence="1">
    <location>
        <begin position="798"/>
        <end position="843"/>
    </location>
</feature>
<dbReference type="Proteomes" id="UP000799757">
    <property type="component" value="Unassembled WGS sequence"/>
</dbReference>
<feature type="domain" description="VWFA" evidence="2">
    <location>
        <begin position="296"/>
        <end position="475"/>
    </location>
</feature>
<name>A0A6A6X5P2_9PLEO</name>
<dbReference type="SMART" id="SM00327">
    <property type="entry name" value="VWA"/>
    <property type="match status" value="1"/>
</dbReference>
<accession>A0A6A6X5P2</accession>
<feature type="region of interest" description="Disordered" evidence="1">
    <location>
        <begin position="707"/>
        <end position="740"/>
    </location>
</feature>
<dbReference type="EMBL" id="MU002029">
    <property type="protein sequence ID" value="KAF2791247.1"/>
    <property type="molecule type" value="Genomic_DNA"/>
</dbReference>
<feature type="compositionally biased region" description="Low complexity" evidence="1">
    <location>
        <begin position="813"/>
        <end position="841"/>
    </location>
</feature>
<evidence type="ECO:0008006" key="6">
    <source>
        <dbReference type="Google" id="ProtNLM"/>
    </source>
</evidence>
<dbReference type="PANTHER" id="PTHR45737:SF6">
    <property type="entry name" value="VON WILLEBRAND FACTOR A DOMAIN-CONTAINING PROTEIN 5A"/>
    <property type="match status" value="1"/>
</dbReference>
<dbReference type="PROSITE" id="PS50234">
    <property type="entry name" value="VWFA"/>
    <property type="match status" value="1"/>
</dbReference>
<evidence type="ECO:0000313" key="4">
    <source>
        <dbReference type="EMBL" id="KAF2791247.1"/>
    </source>
</evidence>
<protein>
    <recommendedName>
        <fullName evidence="6">VIT-domain-containing protein</fullName>
    </recommendedName>
</protein>
<feature type="domain" description="VIT" evidence="3">
    <location>
        <begin position="18"/>
        <end position="150"/>
    </location>
</feature>
<dbReference type="InterPro" id="IPR002035">
    <property type="entry name" value="VWF_A"/>
</dbReference>
<dbReference type="PANTHER" id="PTHR45737">
    <property type="entry name" value="VON WILLEBRAND FACTOR A DOMAIN-CONTAINING PROTEIN 5A"/>
    <property type="match status" value="1"/>
</dbReference>
<keyword evidence="5" id="KW-1185">Reference proteome</keyword>
<feature type="region of interest" description="Disordered" evidence="1">
    <location>
        <begin position="869"/>
        <end position="929"/>
    </location>
</feature>
<evidence type="ECO:0000256" key="1">
    <source>
        <dbReference type="SAM" id="MobiDB-lite"/>
    </source>
</evidence>
<gene>
    <name evidence="4" type="ORF">K505DRAFT_309849</name>
</gene>
<dbReference type="SUPFAM" id="SSF53300">
    <property type="entry name" value="vWA-like"/>
    <property type="match status" value="1"/>
</dbReference>
<reference evidence="4" key="1">
    <citation type="journal article" date="2020" name="Stud. Mycol.">
        <title>101 Dothideomycetes genomes: a test case for predicting lifestyles and emergence of pathogens.</title>
        <authorList>
            <person name="Haridas S."/>
            <person name="Albert R."/>
            <person name="Binder M."/>
            <person name="Bloem J."/>
            <person name="Labutti K."/>
            <person name="Salamov A."/>
            <person name="Andreopoulos B."/>
            <person name="Baker S."/>
            <person name="Barry K."/>
            <person name="Bills G."/>
            <person name="Bluhm B."/>
            <person name="Cannon C."/>
            <person name="Castanera R."/>
            <person name="Culley D."/>
            <person name="Daum C."/>
            <person name="Ezra D."/>
            <person name="Gonzalez J."/>
            <person name="Henrissat B."/>
            <person name="Kuo A."/>
            <person name="Liang C."/>
            <person name="Lipzen A."/>
            <person name="Lutzoni F."/>
            <person name="Magnuson J."/>
            <person name="Mondo S."/>
            <person name="Nolan M."/>
            <person name="Ohm R."/>
            <person name="Pangilinan J."/>
            <person name="Park H.-J."/>
            <person name="Ramirez L."/>
            <person name="Alfaro M."/>
            <person name="Sun H."/>
            <person name="Tritt A."/>
            <person name="Yoshinaga Y."/>
            <person name="Zwiers L.-H."/>
            <person name="Turgeon B."/>
            <person name="Goodwin S."/>
            <person name="Spatafora J."/>
            <person name="Crous P."/>
            <person name="Grigoriev I."/>
        </authorList>
    </citation>
    <scope>NUCLEOTIDE SEQUENCE</scope>
    <source>
        <strain evidence="4">CBS 109.77</strain>
    </source>
</reference>
<feature type="compositionally biased region" description="Low complexity" evidence="1">
    <location>
        <begin position="875"/>
        <end position="892"/>
    </location>
</feature>
<dbReference type="InterPro" id="IPR013694">
    <property type="entry name" value="VIT"/>
</dbReference>
<dbReference type="OrthoDB" id="1729737at2759"/>
<evidence type="ECO:0000313" key="5">
    <source>
        <dbReference type="Proteomes" id="UP000799757"/>
    </source>
</evidence>
<proteinExistence type="predicted"/>
<organism evidence="4 5">
    <name type="scientific">Melanomma pulvis-pyrius CBS 109.77</name>
    <dbReference type="NCBI Taxonomy" id="1314802"/>
    <lineage>
        <taxon>Eukaryota</taxon>
        <taxon>Fungi</taxon>
        <taxon>Dikarya</taxon>
        <taxon>Ascomycota</taxon>
        <taxon>Pezizomycotina</taxon>
        <taxon>Dothideomycetes</taxon>
        <taxon>Pleosporomycetidae</taxon>
        <taxon>Pleosporales</taxon>
        <taxon>Melanommataceae</taxon>
        <taxon>Melanomma</taxon>
    </lineage>
</organism>
<sequence length="1170" mass="126455">MSFGHLDTAWRNHVCGLHYTAPNAYQMEKSYLPQVELQAHTSILSAISRTTLTQTFVNPSDIKGIKKVTYTLPLYDGVSVVGFTCHVGKRTIVGEVKEKEKARAVFQEAVARGETAGLFEQLPDAADCFTTTVGNVPPSAKVVIQITYLGELKHDMEVDGIRFTIPNIICPRYGVYPSGIVENSATGAQGNGISITIDAEMPDGCFIQQIRSPSHPIAVNMGTTSVAPNAEPKMNQASATLSLGSTQLDTDFVLQIISKDIGVPKAVLETHPTIPNHRALMATLVPKFSLPAEKPEIVFVCDRSGSMAGSRIKLVVNALKIFLKSLPVGIKFNICSFGSAHSFLWPKSVTYNQQNLDQAIKHVEEFDGNYGGTEMLPPLKATIQQRYKDIPLEVMFLTDGEIWQPDALFKYLNKEVTDTKAPIRIFTLGIGNGVSHSLIEGVARAGNGFAQAVGEGEKMDSKVVRMLKGALSPHVNDYTLEVKYSDKMTETEVEDDFEIIEAVADSLRVKLNLGGEEKKEAPKKPISLFDQSINLDKEGLPVHDETGESRYSHLPKLAVPKIIQAPQNIPSLFAFNRTTVYLLLGPDAPQETPKSIILRGTSVHGPLELEIPVQILENPGETVHQLAAKKGIAELEQGRGWLPAAKDESGKPIKEVFESRFEDMVEREAVRLGIQFHVGGKWCSFVAVEKQKCVDDIEMADHAWLDDADPSTHGSASDITKSYGESHKRPNPYVPFPAAPARGLFGDSSYDPSRTTLQNYPAQSLFGSQQHTGFSTPPGRSVIQSQATGYQASTYLRAPHAPSMGSPPMHRLQSQQQQQQQQQHASQNAQPQAQQQSQQPQGNHALQDYQMQLMLLEQQNKKRLLMARQEQDVMSAPSSASPTAPFGTASTALPPPPPPPPLRRNVGNVNPGIGSTPAPAPAPPPFNRDDAGDFGSALESFDFDSFLHVREEDSFGAGSALESFDFDSFLHVGGEDSTGVEGSNGDSGLGAGPESASAFGSVMPIVSAPSSGLFENSEAPSINIPTSSTATAFGSTVSSGSPFGNSGVPSTATGSAFGSASPFRSRAQVVPKTDDERLDALVGLQTFEGFWEWNEKLFSAVDVSELEAEKEMMDSAIDKRTFATALAVAFLEEKLGKLRGSWELVAMKARGWLGANGNAVDLTKGVLGKK</sequence>
<evidence type="ECO:0000259" key="3">
    <source>
        <dbReference type="PROSITE" id="PS51468"/>
    </source>
</evidence>
<dbReference type="AlphaFoldDB" id="A0A6A6X5P2"/>
<evidence type="ECO:0000259" key="2">
    <source>
        <dbReference type="PROSITE" id="PS50234"/>
    </source>
</evidence>
<dbReference type="PROSITE" id="PS51468">
    <property type="entry name" value="VIT"/>
    <property type="match status" value="1"/>
</dbReference>
<dbReference type="InterPro" id="IPR036465">
    <property type="entry name" value="vWFA_dom_sf"/>
</dbReference>
<dbReference type="Pfam" id="PF13768">
    <property type="entry name" value="VWA_3"/>
    <property type="match status" value="1"/>
</dbReference>